<evidence type="ECO:0000256" key="5">
    <source>
        <dbReference type="PROSITE-ProRule" id="PRU01240"/>
    </source>
</evidence>
<dbReference type="InterPro" id="IPR023828">
    <property type="entry name" value="Peptidase_S8_Ser-AS"/>
</dbReference>
<dbReference type="SUPFAM" id="SSF54897">
    <property type="entry name" value="Protease propeptides/inhibitors"/>
    <property type="match status" value="1"/>
</dbReference>
<accession>A0A521DCC9</accession>
<dbReference type="GO" id="GO:0005615">
    <property type="term" value="C:extracellular space"/>
    <property type="evidence" value="ECO:0007669"/>
    <property type="project" value="TreeGrafter"/>
</dbReference>
<dbReference type="PROSITE" id="PS51257">
    <property type="entry name" value="PROKAR_LIPOPROTEIN"/>
    <property type="match status" value="1"/>
</dbReference>
<feature type="active site" description="Charge relay system" evidence="5">
    <location>
        <position position="378"/>
    </location>
</feature>
<gene>
    <name evidence="10" type="ORF">SAMN06265219_10850</name>
</gene>
<dbReference type="InterPro" id="IPR023827">
    <property type="entry name" value="Peptidase_S8_Asp-AS"/>
</dbReference>
<comment type="similarity">
    <text evidence="1 5 6">Belongs to the peptidase S8 family.</text>
</comment>
<dbReference type="InterPro" id="IPR022398">
    <property type="entry name" value="Peptidase_S8_His-AS"/>
</dbReference>
<dbReference type="AlphaFoldDB" id="A0A521DCC9"/>
<evidence type="ECO:0000259" key="8">
    <source>
        <dbReference type="Pfam" id="PF00082"/>
    </source>
</evidence>
<sequence>MSSNNMRKYCSFLIIAAIIIVTGCEPSTSVDKNKDQLTKQEKAEQILAKNGQPIEGQYIVILKESDQQQVDRAQKAKMADLQINAIARDNQIEETNIKSRYRYSVSGFSAKLDNQQVRQLSNDDRVEYVEQDRVVMLSPPVATQSFWCVYFGIGCDYGGGDPQVTPYGITRVGGASNGSGLTAWVIDSGVDLDHNDLNVNTQLSASFVSNESTADDGNGHGTHVAGTIAALDNDIDVIGVAAGATVVAVKVLDSNGSGSYSGVIDGIDYVAANGSAGDAANMSLGGGTSQAVDDAVRNAADQGIYFAVAAGNDGDDANNYSPARVEYPNVWTVSAIDDSDAFASFSNYGNPPVEYAAPGVNVQSLWKEGGVNTISGTSMASPHVAGVLLVTGGNPSSGGTASGDPDGNADPIITQ</sequence>
<dbReference type="Pfam" id="PF05922">
    <property type="entry name" value="Inhibitor_I9"/>
    <property type="match status" value="1"/>
</dbReference>
<name>A0A521DCC9_9BACT</name>
<dbReference type="PROSITE" id="PS51892">
    <property type="entry name" value="SUBTILASE"/>
    <property type="match status" value="1"/>
</dbReference>
<evidence type="ECO:0000256" key="2">
    <source>
        <dbReference type="ARBA" id="ARBA00022670"/>
    </source>
</evidence>
<dbReference type="Gene3D" id="3.30.70.80">
    <property type="entry name" value="Peptidase S8 propeptide/proteinase inhibitor I9"/>
    <property type="match status" value="1"/>
</dbReference>
<evidence type="ECO:0000256" key="1">
    <source>
        <dbReference type="ARBA" id="ARBA00011073"/>
    </source>
</evidence>
<organism evidence="10 11">
    <name type="scientific">Gracilimonas mengyeensis</name>
    <dbReference type="NCBI Taxonomy" id="1302730"/>
    <lineage>
        <taxon>Bacteria</taxon>
        <taxon>Pseudomonadati</taxon>
        <taxon>Balneolota</taxon>
        <taxon>Balneolia</taxon>
        <taxon>Balneolales</taxon>
        <taxon>Balneolaceae</taxon>
        <taxon>Gracilimonas</taxon>
    </lineage>
</organism>
<evidence type="ECO:0000313" key="10">
    <source>
        <dbReference type="EMBL" id="SMO69454.1"/>
    </source>
</evidence>
<dbReference type="InterPro" id="IPR010259">
    <property type="entry name" value="S8pro/Inhibitor_I9"/>
</dbReference>
<protein>
    <submittedName>
        <fullName evidence="10">Peptidase inhibitor I9</fullName>
    </submittedName>
</protein>
<keyword evidence="4 5" id="KW-0720">Serine protease</keyword>
<dbReference type="GO" id="GO:0004252">
    <property type="term" value="F:serine-type endopeptidase activity"/>
    <property type="evidence" value="ECO:0007669"/>
    <property type="project" value="UniProtKB-UniRule"/>
</dbReference>
<evidence type="ECO:0000256" key="4">
    <source>
        <dbReference type="ARBA" id="ARBA00022825"/>
    </source>
</evidence>
<evidence type="ECO:0000256" key="7">
    <source>
        <dbReference type="SAM" id="MobiDB-lite"/>
    </source>
</evidence>
<dbReference type="InterPro" id="IPR034193">
    <property type="entry name" value="PCSK9_ProteinaseK-like"/>
</dbReference>
<proteinExistence type="inferred from homology"/>
<dbReference type="GO" id="GO:0006508">
    <property type="term" value="P:proteolysis"/>
    <property type="evidence" value="ECO:0007669"/>
    <property type="project" value="UniProtKB-KW"/>
</dbReference>
<dbReference type="Proteomes" id="UP000317557">
    <property type="component" value="Unassembled WGS sequence"/>
</dbReference>
<dbReference type="Gene3D" id="3.40.50.200">
    <property type="entry name" value="Peptidase S8/S53 domain"/>
    <property type="match status" value="1"/>
</dbReference>
<evidence type="ECO:0000256" key="6">
    <source>
        <dbReference type="RuleBase" id="RU003355"/>
    </source>
</evidence>
<dbReference type="InterPro" id="IPR036852">
    <property type="entry name" value="Peptidase_S8/S53_dom_sf"/>
</dbReference>
<feature type="domain" description="Inhibitor I9" evidence="9">
    <location>
        <begin position="57"/>
        <end position="137"/>
    </location>
</feature>
<feature type="domain" description="Peptidase S8/S53" evidence="8">
    <location>
        <begin position="179"/>
        <end position="389"/>
    </location>
</feature>
<feature type="region of interest" description="Disordered" evidence="7">
    <location>
        <begin position="395"/>
        <end position="415"/>
    </location>
</feature>
<dbReference type="PANTHER" id="PTHR43806:SF11">
    <property type="entry name" value="CEREVISIN-RELATED"/>
    <property type="match status" value="1"/>
</dbReference>
<dbReference type="RefSeq" id="WP_221930300.1">
    <property type="nucleotide sequence ID" value="NZ_FXTP01000008.1"/>
</dbReference>
<keyword evidence="3 5" id="KW-0378">Hydrolase</keyword>
<dbReference type="InterPro" id="IPR050131">
    <property type="entry name" value="Peptidase_S8_subtilisin-like"/>
</dbReference>
<keyword evidence="11" id="KW-1185">Reference proteome</keyword>
<dbReference type="PANTHER" id="PTHR43806">
    <property type="entry name" value="PEPTIDASE S8"/>
    <property type="match status" value="1"/>
</dbReference>
<evidence type="ECO:0000259" key="9">
    <source>
        <dbReference type="Pfam" id="PF05922"/>
    </source>
</evidence>
<dbReference type="InterPro" id="IPR037045">
    <property type="entry name" value="S8pro/Inhibitor_I9_sf"/>
</dbReference>
<reference evidence="10 11" key="1">
    <citation type="submission" date="2017-05" db="EMBL/GenBank/DDBJ databases">
        <authorList>
            <person name="Varghese N."/>
            <person name="Submissions S."/>
        </authorList>
    </citation>
    <scope>NUCLEOTIDE SEQUENCE [LARGE SCALE GENOMIC DNA]</scope>
    <source>
        <strain evidence="10 11">DSM 21985</strain>
    </source>
</reference>
<dbReference type="EMBL" id="FXTP01000008">
    <property type="protein sequence ID" value="SMO69454.1"/>
    <property type="molecule type" value="Genomic_DNA"/>
</dbReference>
<dbReference type="CDD" id="cd04077">
    <property type="entry name" value="Peptidases_S8_PCSK9_ProteinaseK_like"/>
    <property type="match status" value="1"/>
</dbReference>
<dbReference type="SUPFAM" id="SSF52743">
    <property type="entry name" value="Subtilisin-like"/>
    <property type="match status" value="1"/>
</dbReference>
<evidence type="ECO:0000256" key="3">
    <source>
        <dbReference type="ARBA" id="ARBA00022801"/>
    </source>
</evidence>
<dbReference type="InterPro" id="IPR015500">
    <property type="entry name" value="Peptidase_S8_subtilisin-rel"/>
</dbReference>
<dbReference type="PRINTS" id="PR00723">
    <property type="entry name" value="SUBTILISIN"/>
</dbReference>
<feature type="active site" description="Charge relay system" evidence="5">
    <location>
        <position position="187"/>
    </location>
</feature>
<dbReference type="PROSITE" id="PS00137">
    <property type="entry name" value="SUBTILASE_HIS"/>
    <property type="match status" value="1"/>
</dbReference>
<keyword evidence="2 5" id="KW-0645">Protease</keyword>
<dbReference type="Pfam" id="PF00082">
    <property type="entry name" value="Peptidase_S8"/>
    <property type="match status" value="1"/>
</dbReference>
<feature type="active site" description="Charge relay system" evidence="5">
    <location>
        <position position="220"/>
    </location>
</feature>
<dbReference type="PROSITE" id="PS00138">
    <property type="entry name" value="SUBTILASE_SER"/>
    <property type="match status" value="1"/>
</dbReference>
<evidence type="ECO:0000313" key="11">
    <source>
        <dbReference type="Proteomes" id="UP000317557"/>
    </source>
</evidence>
<dbReference type="InterPro" id="IPR000209">
    <property type="entry name" value="Peptidase_S8/S53_dom"/>
</dbReference>
<dbReference type="PROSITE" id="PS00136">
    <property type="entry name" value="SUBTILASE_ASP"/>
    <property type="match status" value="1"/>
</dbReference>